<evidence type="ECO:0000313" key="1">
    <source>
        <dbReference type="EMBL" id="RXE55712.1"/>
    </source>
</evidence>
<sequence>MKTTKKREKPCCAAEALRRIRRIEVGEVVVGLAMLDDILADVIDLGLSGETAIGDALIKQVKIYNYIPKEAEPLYRTALLREYRNEVKKEW</sequence>
<proteinExistence type="predicted"/>
<dbReference type="OrthoDB" id="115867at2157"/>
<reference evidence="1 2" key="1">
    <citation type="journal article" date="2015" name="Int. J. Syst. Evol. Microbiol.">
        <title>Methanoculleus taiwanensis sp. nov., a methanogen isolated from deep marine sediment at the deformation front area near Taiwan.</title>
        <authorList>
            <person name="Weng C.Y."/>
            <person name="Chen S.C."/>
            <person name="Lai M.C."/>
            <person name="Wu S.Y."/>
            <person name="Lin S."/>
            <person name="Yang T.F."/>
            <person name="Chen P.C."/>
        </authorList>
    </citation>
    <scope>NUCLEOTIDE SEQUENCE [LARGE SCALE GENOMIC DNA]</scope>
    <source>
        <strain evidence="1 2">CYW4</strain>
    </source>
</reference>
<evidence type="ECO:0000313" key="2">
    <source>
        <dbReference type="Proteomes" id="UP000290932"/>
    </source>
</evidence>
<name>A0A498GYT1_9EURY</name>
<dbReference type="EMBL" id="LHQS01000002">
    <property type="protein sequence ID" value="RXE55712.1"/>
    <property type="molecule type" value="Genomic_DNA"/>
</dbReference>
<protein>
    <submittedName>
        <fullName evidence="1">Uncharacterized protein</fullName>
    </submittedName>
</protein>
<gene>
    <name evidence="1" type="ORF">ABH15_05595</name>
</gene>
<organism evidence="1 2">
    <name type="scientific">Methanoculleus taiwanensis</name>
    <dbReference type="NCBI Taxonomy" id="1550565"/>
    <lineage>
        <taxon>Archaea</taxon>
        <taxon>Methanobacteriati</taxon>
        <taxon>Methanobacteriota</taxon>
        <taxon>Stenosarchaea group</taxon>
        <taxon>Methanomicrobia</taxon>
        <taxon>Methanomicrobiales</taxon>
        <taxon>Methanomicrobiaceae</taxon>
        <taxon>Methanoculleus</taxon>
    </lineage>
</organism>
<dbReference type="RefSeq" id="WP_128693399.1">
    <property type="nucleotide sequence ID" value="NZ_LHQS01000002.1"/>
</dbReference>
<dbReference type="AlphaFoldDB" id="A0A498GYT1"/>
<accession>A0A498GYT1</accession>
<dbReference type="Proteomes" id="UP000290932">
    <property type="component" value="Unassembled WGS sequence"/>
</dbReference>
<comment type="caution">
    <text evidence="1">The sequence shown here is derived from an EMBL/GenBank/DDBJ whole genome shotgun (WGS) entry which is preliminary data.</text>
</comment>
<keyword evidence="2" id="KW-1185">Reference proteome</keyword>